<dbReference type="GO" id="GO:0004061">
    <property type="term" value="F:arylformamidase activity"/>
    <property type="evidence" value="ECO:0007669"/>
    <property type="project" value="InterPro"/>
</dbReference>
<dbReference type="InterPro" id="IPR007325">
    <property type="entry name" value="KFase/CYL"/>
</dbReference>
<reference evidence="3" key="1">
    <citation type="journal article" date="2023" name="IMA Fungus">
        <title>Comparative genomic study of the Penicillium genus elucidates a diverse pangenome and 15 lateral gene transfer events.</title>
        <authorList>
            <person name="Petersen C."/>
            <person name="Sorensen T."/>
            <person name="Nielsen M.R."/>
            <person name="Sondergaard T.E."/>
            <person name="Sorensen J.L."/>
            <person name="Fitzpatrick D.A."/>
            <person name="Frisvad J.C."/>
            <person name="Nielsen K.L."/>
        </authorList>
    </citation>
    <scope>NUCLEOTIDE SEQUENCE</scope>
    <source>
        <strain evidence="3">IBT 17514</strain>
    </source>
</reference>
<keyword evidence="4" id="KW-1185">Reference proteome</keyword>
<sequence>MTPSTPTARISSISHHLTENQFRENSKMASRSQIPDQLPWDPTCDQFPPFKQLPKLPNAPEGAAWVWGSDDQLGRLNLLTPERVKASAAEIRTGELIRLDLPLDVPKKPAFERETFIHNIKTVTKDVVFDDTYALNTQSGTQWDGFRHVIRTHSHQELLQRGKYYHSLIEATSKDIVGEAANHKCSIHHWAVHGVAGRGVLLDYRHYAQVHNKPYDPYTTHAITLPELQECAKFQGLDLRSEFQGGDIRVGDFLLIRSGFVQRYGELSPEDRYTAATRSHGDIAFAGVSRDTDMREWLHDSYFAAVMGDSPTFEAWPVPQGDFLHMSLLALWGCPIGEIWDLETLAVRCRELGKWTFFMTSAPANMPGGVGSHANATAIL</sequence>
<dbReference type="Proteomes" id="UP001215712">
    <property type="component" value="Unassembled WGS sequence"/>
</dbReference>
<accession>A0AAD6HPF4</accession>
<dbReference type="Gene3D" id="3.50.30.50">
    <property type="entry name" value="Putative cyclase"/>
    <property type="match status" value="1"/>
</dbReference>
<dbReference type="EMBL" id="JAQJAN010000004">
    <property type="protein sequence ID" value="KAJ5731860.1"/>
    <property type="molecule type" value="Genomic_DNA"/>
</dbReference>
<dbReference type="SUPFAM" id="SSF102198">
    <property type="entry name" value="Putative cyclase"/>
    <property type="match status" value="1"/>
</dbReference>
<feature type="region of interest" description="Disordered" evidence="2">
    <location>
        <begin position="1"/>
        <end position="34"/>
    </location>
</feature>
<evidence type="ECO:0000256" key="2">
    <source>
        <dbReference type="SAM" id="MobiDB-lite"/>
    </source>
</evidence>
<dbReference type="GO" id="GO:0019441">
    <property type="term" value="P:L-tryptophan catabolic process to kynurenine"/>
    <property type="evidence" value="ECO:0007669"/>
    <property type="project" value="InterPro"/>
</dbReference>
<evidence type="ECO:0008006" key="5">
    <source>
        <dbReference type="Google" id="ProtNLM"/>
    </source>
</evidence>
<feature type="compositionally biased region" description="Basic and acidic residues" evidence="2">
    <location>
        <begin position="16"/>
        <end position="26"/>
    </location>
</feature>
<comment type="similarity">
    <text evidence="1">Belongs to the Cyclase 1 superfamily.</text>
</comment>
<evidence type="ECO:0000256" key="1">
    <source>
        <dbReference type="ARBA" id="ARBA00007865"/>
    </source>
</evidence>
<evidence type="ECO:0000313" key="3">
    <source>
        <dbReference type="EMBL" id="KAJ5731860.1"/>
    </source>
</evidence>
<protein>
    <recommendedName>
        <fullName evidence="5">Cyclase</fullName>
    </recommendedName>
</protein>
<dbReference type="PANTHER" id="PTHR34861">
    <property type="match status" value="1"/>
</dbReference>
<dbReference type="Pfam" id="PF04199">
    <property type="entry name" value="Cyclase"/>
    <property type="match status" value="1"/>
</dbReference>
<dbReference type="InterPro" id="IPR037175">
    <property type="entry name" value="KFase_sf"/>
</dbReference>
<feature type="compositionally biased region" description="Polar residues" evidence="2">
    <location>
        <begin position="1"/>
        <end position="15"/>
    </location>
</feature>
<evidence type="ECO:0000313" key="4">
    <source>
        <dbReference type="Proteomes" id="UP001215712"/>
    </source>
</evidence>
<organism evidence="3 4">
    <name type="scientific">Penicillium malachiteum</name>
    <dbReference type="NCBI Taxonomy" id="1324776"/>
    <lineage>
        <taxon>Eukaryota</taxon>
        <taxon>Fungi</taxon>
        <taxon>Dikarya</taxon>
        <taxon>Ascomycota</taxon>
        <taxon>Pezizomycotina</taxon>
        <taxon>Eurotiomycetes</taxon>
        <taxon>Eurotiomycetidae</taxon>
        <taxon>Eurotiales</taxon>
        <taxon>Aspergillaceae</taxon>
        <taxon>Penicillium</taxon>
    </lineage>
</organism>
<dbReference type="PANTHER" id="PTHR34861:SF10">
    <property type="entry name" value="CYCLASE"/>
    <property type="match status" value="1"/>
</dbReference>
<proteinExistence type="inferred from homology"/>
<gene>
    <name evidence="3" type="ORF">N7493_003341</name>
</gene>
<reference evidence="3" key="2">
    <citation type="submission" date="2023-01" db="EMBL/GenBank/DDBJ databases">
        <authorList>
            <person name="Petersen C."/>
        </authorList>
    </citation>
    <scope>NUCLEOTIDE SEQUENCE</scope>
    <source>
        <strain evidence="3">IBT 17514</strain>
    </source>
</reference>
<comment type="caution">
    <text evidence="3">The sequence shown here is derived from an EMBL/GenBank/DDBJ whole genome shotgun (WGS) entry which is preliminary data.</text>
</comment>
<dbReference type="AlphaFoldDB" id="A0AAD6HPF4"/>
<name>A0AAD6HPF4_9EURO</name>